<evidence type="ECO:0000256" key="5">
    <source>
        <dbReference type="ARBA" id="ARBA00022692"/>
    </source>
</evidence>
<feature type="transmembrane region" description="Helical" evidence="8">
    <location>
        <begin position="234"/>
        <end position="251"/>
    </location>
</feature>
<dbReference type="InterPro" id="IPR052017">
    <property type="entry name" value="TSUP"/>
</dbReference>
<gene>
    <name evidence="9" type="ORF">GC105_02805</name>
</gene>
<evidence type="ECO:0000313" key="9">
    <source>
        <dbReference type="EMBL" id="MPW24719.1"/>
    </source>
</evidence>
<evidence type="ECO:0000256" key="7">
    <source>
        <dbReference type="ARBA" id="ARBA00023136"/>
    </source>
</evidence>
<dbReference type="Pfam" id="PF01925">
    <property type="entry name" value="TauE"/>
    <property type="match status" value="1"/>
</dbReference>
<dbReference type="RefSeq" id="WP_152801463.1">
    <property type="nucleotide sequence ID" value="NZ_WHNX01000003.1"/>
</dbReference>
<comment type="similarity">
    <text evidence="2 8">Belongs to the 4-toluene sulfonate uptake permease (TSUP) (TC 2.A.102) family.</text>
</comment>
<keyword evidence="4 8" id="KW-1003">Cell membrane</keyword>
<evidence type="ECO:0000256" key="8">
    <source>
        <dbReference type="RuleBase" id="RU363041"/>
    </source>
</evidence>
<dbReference type="PANTHER" id="PTHR30269:SF23">
    <property type="entry name" value="MEMBRANE TRANSPORTER PROTEIN YDHB-RELATED"/>
    <property type="match status" value="1"/>
</dbReference>
<dbReference type="InterPro" id="IPR002781">
    <property type="entry name" value="TM_pro_TauE-like"/>
</dbReference>
<keyword evidence="5 8" id="KW-0812">Transmembrane</keyword>
<sequence length="252" mass="27857">MSDFINSIDLTLIQWILLIISAIFVGLSKTSISAFLMIVIPIIASVFGGKESTGIILPMLIVGDVFALYYYNRHADWKDVIKLLPWTAIGLGLGIFVGNFINDQTFISIIAISIMLCLIILIYCEVKGDKLIVPKGFWFHGFAGILTGFTSMIGNAAGPIFSVYLLSLGFNKNKFLGTTAWFFFIVNISKIPLQVIFWHNISLNNAMFTAILIPAIAFGAVIGSFLIKKINEKLFKYAIIMMTAIVAIKLLI</sequence>
<feature type="transmembrane region" description="Helical" evidence="8">
    <location>
        <begin position="143"/>
        <end position="168"/>
    </location>
</feature>
<feature type="transmembrane region" description="Helical" evidence="8">
    <location>
        <begin position="207"/>
        <end position="227"/>
    </location>
</feature>
<evidence type="ECO:0000256" key="4">
    <source>
        <dbReference type="ARBA" id="ARBA00022475"/>
    </source>
</evidence>
<organism evidence="9 10">
    <name type="scientific">Alkalibaculum sporogenes</name>
    <dbReference type="NCBI Taxonomy" id="2655001"/>
    <lineage>
        <taxon>Bacteria</taxon>
        <taxon>Bacillati</taxon>
        <taxon>Bacillota</taxon>
        <taxon>Clostridia</taxon>
        <taxon>Eubacteriales</taxon>
        <taxon>Eubacteriaceae</taxon>
        <taxon>Alkalibaculum</taxon>
    </lineage>
</organism>
<feature type="transmembrane region" description="Helical" evidence="8">
    <location>
        <begin position="52"/>
        <end position="71"/>
    </location>
</feature>
<protein>
    <recommendedName>
        <fullName evidence="8">Probable membrane transporter protein</fullName>
    </recommendedName>
</protein>
<keyword evidence="10" id="KW-1185">Reference proteome</keyword>
<dbReference type="Proteomes" id="UP000440004">
    <property type="component" value="Unassembled WGS sequence"/>
</dbReference>
<evidence type="ECO:0000256" key="6">
    <source>
        <dbReference type="ARBA" id="ARBA00022989"/>
    </source>
</evidence>
<keyword evidence="3" id="KW-0813">Transport</keyword>
<proteinExistence type="inferred from homology"/>
<feature type="transmembrane region" description="Helical" evidence="8">
    <location>
        <begin position="106"/>
        <end position="123"/>
    </location>
</feature>
<evidence type="ECO:0000313" key="10">
    <source>
        <dbReference type="Proteomes" id="UP000440004"/>
    </source>
</evidence>
<dbReference type="EMBL" id="WHNX01000003">
    <property type="protein sequence ID" value="MPW24719.1"/>
    <property type="molecule type" value="Genomic_DNA"/>
</dbReference>
<dbReference type="PANTHER" id="PTHR30269">
    <property type="entry name" value="TRANSMEMBRANE PROTEIN YFCA"/>
    <property type="match status" value="1"/>
</dbReference>
<comment type="caution">
    <text evidence="9">The sequence shown here is derived from an EMBL/GenBank/DDBJ whole genome shotgun (WGS) entry which is preliminary data.</text>
</comment>
<comment type="subcellular location">
    <subcellularLocation>
        <location evidence="1 8">Cell membrane</location>
        <topology evidence="1 8">Multi-pass membrane protein</topology>
    </subcellularLocation>
</comment>
<evidence type="ECO:0000256" key="3">
    <source>
        <dbReference type="ARBA" id="ARBA00022448"/>
    </source>
</evidence>
<dbReference type="GO" id="GO:0005886">
    <property type="term" value="C:plasma membrane"/>
    <property type="evidence" value="ECO:0007669"/>
    <property type="project" value="UniProtKB-SubCell"/>
</dbReference>
<evidence type="ECO:0000256" key="2">
    <source>
        <dbReference type="ARBA" id="ARBA00009142"/>
    </source>
</evidence>
<keyword evidence="7 8" id="KW-0472">Membrane</keyword>
<accession>A0A6A7K5G1</accession>
<feature type="transmembrane region" description="Helical" evidence="8">
    <location>
        <begin position="83"/>
        <end position="101"/>
    </location>
</feature>
<keyword evidence="6 8" id="KW-1133">Transmembrane helix</keyword>
<dbReference type="AlphaFoldDB" id="A0A6A7K5G1"/>
<reference evidence="9 10" key="1">
    <citation type="submission" date="2019-10" db="EMBL/GenBank/DDBJ databases">
        <title>Alkalibaculum tamaniensis sp.nov., a new alkaliphilic acetogen, isolated on methoxylated aromatics from a mud volcano.</title>
        <authorList>
            <person name="Khomyakova M.A."/>
            <person name="Merkel A.Y."/>
            <person name="Bonch-Osmolovskaya E.A."/>
            <person name="Slobodkin A.I."/>
        </authorList>
    </citation>
    <scope>NUCLEOTIDE SEQUENCE [LARGE SCALE GENOMIC DNA]</scope>
    <source>
        <strain evidence="9 10">M08DMB</strain>
    </source>
</reference>
<feature type="transmembrane region" description="Helical" evidence="8">
    <location>
        <begin position="180"/>
        <end position="201"/>
    </location>
</feature>
<name>A0A6A7K5G1_9FIRM</name>
<feature type="transmembrane region" description="Helical" evidence="8">
    <location>
        <begin position="12"/>
        <end position="40"/>
    </location>
</feature>
<evidence type="ECO:0000256" key="1">
    <source>
        <dbReference type="ARBA" id="ARBA00004651"/>
    </source>
</evidence>